<feature type="domain" description="Response regulatory" evidence="2">
    <location>
        <begin position="5"/>
        <end position="117"/>
    </location>
</feature>
<evidence type="ECO:0000259" key="3">
    <source>
        <dbReference type="PROSITE" id="PS50930"/>
    </source>
</evidence>
<sequence length="250" mass="28570">MTKLRCLAIDDEPFALEILADDIGKVPFLELVGQFSSPLEAHNQLRQGVVDLLFLDIQMPTLTGTEFLRTLTQPAPMVIFTTAFDQYALESYELAVVDYLLKPIPFERFFKAVNKAFELFQLRKPSTELVPSSTGLTTLGPLPAERDYFFIFVEYREVKIYFDDVLYVQGLKDYVKIYSTQQAKPFLSRITLKAVLAQLPGNAFCRVHKSFIVALSKISSSQRTNLYIGTQQIPVSSRYADDFERQYRSC</sequence>
<dbReference type="InterPro" id="IPR046947">
    <property type="entry name" value="LytR-like"/>
</dbReference>
<dbReference type="GO" id="GO:0003677">
    <property type="term" value="F:DNA binding"/>
    <property type="evidence" value="ECO:0007669"/>
    <property type="project" value="UniProtKB-KW"/>
</dbReference>
<keyword evidence="4" id="KW-0238">DNA-binding</keyword>
<dbReference type="SMART" id="SM00850">
    <property type="entry name" value="LytTR"/>
    <property type="match status" value="1"/>
</dbReference>
<protein>
    <submittedName>
        <fullName evidence="4">DNA-binding response regulator</fullName>
    </submittedName>
</protein>
<keyword evidence="5" id="KW-1185">Reference proteome</keyword>
<proteinExistence type="predicted"/>
<dbReference type="Pfam" id="PF04397">
    <property type="entry name" value="LytTR"/>
    <property type="match status" value="1"/>
</dbReference>
<comment type="caution">
    <text evidence="4">The sequence shown here is derived from an EMBL/GenBank/DDBJ whole genome shotgun (WGS) entry which is preliminary data.</text>
</comment>
<dbReference type="Pfam" id="PF00072">
    <property type="entry name" value="Response_reg"/>
    <property type="match status" value="1"/>
</dbReference>
<dbReference type="SUPFAM" id="SSF52172">
    <property type="entry name" value="CheY-like"/>
    <property type="match status" value="1"/>
</dbReference>
<dbReference type="Proteomes" id="UP000249016">
    <property type="component" value="Unassembled WGS sequence"/>
</dbReference>
<dbReference type="InterPro" id="IPR001789">
    <property type="entry name" value="Sig_transdc_resp-reg_receiver"/>
</dbReference>
<feature type="modified residue" description="4-aspartylphosphate" evidence="1">
    <location>
        <position position="56"/>
    </location>
</feature>
<keyword evidence="1" id="KW-0597">Phosphoprotein</keyword>
<gene>
    <name evidence="4" type="ORF">HMF3257_17105</name>
</gene>
<evidence type="ECO:0000256" key="1">
    <source>
        <dbReference type="PROSITE-ProRule" id="PRU00169"/>
    </source>
</evidence>
<evidence type="ECO:0000259" key="2">
    <source>
        <dbReference type="PROSITE" id="PS50110"/>
    </source>
</evidence>
<dbReference type="OrthoDB" id="1646880at2"/>
<dbReference type="AlphaFoldDB" id="A0A327NN47"/>
<dbReference type="GO" id="GO:0000156">
    <property type="term" value="F:phosphorelay response regulator activity"/>
    <property type="evidence" value="ECO:0007669"/>
    <property type="project" value="InterPro"/>
</dbReference>
<reference evidence="4 5" key="1">
    <citation type="submission" date="2018-06" db="EMBL/GenBank/DDBJ databases">
        <title>Spirosoma sp. HMF3257 Genome sequencing and assembly.</title>
        <authorList>
            <person name="Kang H."/>
            <person name="Cha I."/>
            <person name="Kim H."/>
            <person name="Kang J."/>
            <person name="Joh K."/>
        </authorList>
    </citation>
    <scope>NUCLEOTIDE SEQUENCE [LARGE SCALE GENOMIC DNA]</scope>
    <source>
        <strain evidence="4 5">HMF3257</strain>
    </source>
</reference>
<dbReference type="InterPro" id="IPR007492">
    <property type="entry name" value="LytTR_DNA-bd_dom"/>
</dbReference>
<dbReference type="PROSITE" id="PS50930">
    <property type="entry name" value="HTH_LYTTR"/>
    <property type="match status" value="1"/>
</dbReference>
<evidence type="ECO:0000313" key="4">
    <source>
        <dbReference type="EMBL" id="RAI75456.1"/>
    </source>
</evidence>
<dbReference type="Gene3D" id="2.40.50.1020">
    <property type="entry name" value="LytTr DNA-binding domain"/>
    <property type="match status" value="1"/>
</dbReference>
<dbReference type="PANTHER" id="PTHR37299:SF1">
    <property type="entry name" value="STAGE 0 SPORULATION PROTEIN A HOMOLOG"/>
    <property type="match status" value="1"/>
</dbReference>
<name>A0A327NN47_9BACT</name>
<dbReference type="RefSeq" id="WP_111343901.1">
    <property type="nucleotide sequence ID" value="NZ_QLII01000001.1"/>
</dbReference>
<dbReference type="EMBL" id="QLII01000001">
    <property type="protein sequence ID" value="RAI75456.1"/>
    <property type="molecule type" value="Genomic_DNA"/>
</dbReference>
<dbReference type="InterPro" id="IPR011006">
    <property type="entry name" value="CheY-like_superfamily"/>
</dbReference>
<feature type="domain" description="HTH LytTR-type" evidence="3">
    <location>
        <begin position="158"/>
        <end position="249"/>
    </location>
</feature>
<dbReference type="SMART" id="SM00448">
    <property type="entry name" value="REC"/>
    <property type="match status" value="1"/>
</dbReference>
<evidence type="ECO:0000313" key="5">
    <source>
        <dbReference type="Proteomes" id="UP000249016"/>
    </source>
</evidence>
<accession>A0A327NN47</accession>
<dbReference type="PANTHER" id="PTHR37299">
    <property type="entry name" value="TRANSCRIPTIONAL REGULATOR-RELATED"/>
    <property type="match status" value="1"/>
</dbReference>
<dbReference type="Gene3D" id="3.40.50.2300">
    <property type="match status" value="1"/>
</dbReference>
<organism evidence="4 5">
    <name type="scientific">Spirosoma telluris</name>
    <dbReference type="NCBI Taxonomy" id="2183553"/>
    <lineage>
        <taxon>Bacteria</taxon>
        <taxon>Pseudomonadati</taxon>
        <taxon>Bacteroidota</taxon>
        <taxon>Cytophagia</taxon>
        <taxon>Cytophagales</taxon>
        <taxon>Cytophagaceae</taxon>
        <taxon>Spirosoma</taxon>
    </lineage>
</organism>
<dbReference type="PROSITE" id="PS50110">
    <property type="entry name" value="RESPONSE_REGULATORY"/>
    <property type="match status" value="1"/>
</dbReference>